<comment type="similarity">
    <text evidence="2">Belongs to the transaldolase family. Type 1 subfamily.</text>
</comment>
<dbReference type="CDD" id="cd00957">
    <property type="entry name" value="Transaldolase_TalAB"/>
    <property type="match status" value="1"/>
</dbReference>
<evidence type="ECO:0000256" key="4">
    <source>
        <dbReference type="ARBA" id="ARBA00022679"/>
    </source>
</evidence>
<dbReference type="PROSITE" id="PS01054">
    <property type="entry name" value="TRANSALDOLASE_1"/>
    <property type="match status" value="1"/>
</dbReference>
<dbReference type="FunFam" id="3.20.20.70:FF:000088">
    <property type="entry name" value="Transaldolase"/>
    <property type="match status" value="1"/>
</dbReference>
<dbReference type="GO" id="GO:0005975">
    <property type="term" value="P:carbohydrate metabolic process"/>
    <property type="evidence" value="ECO:0007669"/>
    <property type="project" value="InterPro"/>
</dbReference>
<dbReference type="InterPro" id="IPR013785">
    <property type="entry name" value="Aldolase_TIM"/>
</dbReference>
<dbReference type="InterPro" id="IPR004730">
    <property type="entry name" value="Transaldolase_1"/>
</dbReference>
<dbReference type="Gene3D" id="3.20.20.70">
    <property type="entry name" value="Aldolase class I"/>
    <property type="match status" value="1"/>
</dbReference>
<dbReference type="NCBIfam" id="TIGR00874">
    <property type="entry name" value="talAB"/>
    <property type="match status" value="1"/>
</dbReference>
<dbReference type="InterPro" id="IPR001585">
    <property type="entry name" value="TAL/FSA"/>
</dbReference>
<name>A0A0X3PJ02_SCHSO</name>
<accession>A0A0X3PJ02</accession>
<dbReference type="Pfam" id="PF00923">
    <property type="entry name" value="TAL_FSA"/>
    <property type="match status" value="1"/>
</dbReference>
<evidence type="ECO:0000256" key="6">
    <source>
        <dbReference type="ARBA" id="ARBA00023270"/>
    </source>
</evidence>
<keyword evidence="4 8" id="KW-0808">Transferase</keyword>
<evidence type="ECO:0000256" key="8">
    <source>
        <dbReference type="RuleBase" id="RU000501"/>
    </source>
</evidence>
<dbReference type="InterPro" id="IPR018225">
    <property type="entry name" value="Transaldolase_AS"/>
</dbReference>
<dbReference type="EC" id="2.2.1.2" evidence="3 8"/>
<comment type="catalytic activity">
    <reaction evidence="7 8">
        <text>D-sedoheptulose 7-phosphate + D-glyceraldehyde 3-phosphate = D-erythrose 4-phosphate + beta-D-fructose 6-phosphate</text>
        <dbReference type="Rhea" id="RHEA:17053"/>
        <dbReference type="ChEBI" id="CHEBI:16897"/>
        <dbReference type="ChEBI" id="CHEBI:57483"/>
        <dbReference type="ChEBI" id="CHEBI:57634"/>
        <dbReference type="ChEBI" id="CHEBI:59776"/>
        <dbReference type="EC" id="2.2.1.2"/>
    </reaction>
</comment>
<dbReference type="GO" id="GO:0004801">
    <property type="term" value="F:transaldolase activity"/>
    <property type="evidence" value="ECO:0007669"/>
    <property type="project" value="UniProtKB-EC"/>
</dbReference>
<keyword evidence="6" id="KW-0704">Schiff base</keyword>
<dbReference type="SUPFAM" id="SSF51569">
    <property type="entry name" value="Aldolase"/>
    <property type="match status" value="1"/>
</dbReference>
<sequence>KTTPVFSLVGVSHIFSPFVDEDASPINFILEMSCTLDILKQHTLVVADTGDFANIRKYCPVDATTNPSLILAASKMPQYSSILDEAVKRAKSTSSDLREQIKLAADHTFVMFGKEILQIIPGRVSTEVDARLSFDKNAQVKKALDLINLYHQYGVPKERVLIKLSSTWEGIQAAQELESLHGVHCNLTLLFSFAQAVACAEAGVTLISPFVGRIYDWHVAKKGISKFKRLEDPGVISVTKIYNYYKKFGYKTQVMGASFRNVEQILGLTGCDLLTISPCLLETLASMNESPEVYLSEKTAASNCLEEKPIHMDEVTFRWQLNEDEMANDKLSEGIRKFANDARLLENLLQDRLSM</sequence>
<protein>
    <recommendedName>
        <fullName evidence="3 8">Transaldolase</fullName>
        <ecNumber evidence="3 8">2.2.1.2</ecNumber>
    </recommendedName>
</protein>
<evidence type="ECO:0000256" key="3">
    <source>
        <dbReference type="ARBA" id="ARBA00013151"/>
    </source>
</evidence>
<reference evidence="9" key="1">
    <citation type="submission" date="2016-01" db="EMBL/GenBank/DDBJ databases">
        <title>Reference transcriptome for the parasite Schistocephalus solidus: insights into the molecular evolution of parasitism.</title>
        <authorList>
            <person name="Hebert F.O."/>
            <person name="Grambauer S."/>
            <person name="Barber I."/>
            <person name="Landry C.R."/>
            <person name="Aubin-Horth N."/>
        </authorList>
    </citation>
    <scope>NUCLEOTIDE SEQUENCE</scope>
</reference>
<comment type="function">
    <text evidence="8">Catalyzes the rate-limiting step of the non-oxidative phase in the pentose phosphate pathway. Catalyzes the reversible conversion of sedheptulose-7-phosphate and D-glyceraldehyde 3-phosphate into erythrose-4-phosphate and beta-D-fructose 6-phosphate.</text>
</comment>
<feature type="non-terminal residue" evidence="9">
    <location>
        <position position="1"/>
    </location>
</feature>
<keyword evidence="5 8" id="KW-0570">Pentose shunt</keyword>
<organism evidence="9">
    <name type="scientific">Schistocephalus solidus</name>
    <name type="common">Tapeworm</name>
    <dbReference type="NCBI Taxonomy" id="70667"/>
    <lineage>
        <taxon>Eukaryota</taxon>
        <taxon>Metazoa</taxon>
        <taxon>Spiralia</taxon>
        <taxon>Lophotrochozoa</taxon>
        <taxon>Platyhelminthes</taxon>
        <taxon>Cestoda</taxon>
        <taxon>Eucestoda</taxon>
        <taxon>Diphyllobothriidea</taxon>
        <taxon>Diphyllobothriidae</taxon>
        <taxon>Schistocephalus</taxon>
    </lineage>
</organism>
<evidence type="ECO:0000256" key="5">
    <source>
        <dbReference type="ARBA" id="ARBA00023126"/>
    </source>
</evidence>
<proteinExistence type="inferred from homology"/>
<dbReference type="GO" id="GO:0005737">
    <property type="term" value="C:cytoplasm"/>
    <property type="evidence" value="ECO:0007669"/>
    <property type="project" value="InterPro"/>
</dbReference>
<dbReference type="EMBL" id="GEEE01015003">
    <property type="protein sequence ID" value="JAP48222.1"/>
    <property type="molecule type" value="Transcribed_RNA"/>
</dbReference>
<dbReference type="GO" id="GO:0009052">
    <property type="term" value="P:pentose-phosphate shunt, non-oxidative branch"/>
    <property type="evidence" value="ECO:0007669"/>
    <property type="project" value="TreeGrafter"/>
</dbReference>
<comment type="pathway">
    <text evidence="1 8">Carbohydrate degradation; pentose phosphate pathway; D-glyceraldehyde 3-phosphate and beta-D-fructose 6-phosphate from D-ribose 5-phosphate and D-xylulose 5-phosphate (non-oxidative stage): step 2/3.</text>
</comment>
<gene>
    <name evidence="9" type="primary">TALDO</name>
    <name evidence="9" type="ORF">TR99197</name>
</gene>
<dbReference type="UniPathway" id="UPA00115">
    <property type="reaction ID" value="UER00414"/>
</dbReference>
<evidence type="ECO:0000313" key="9">
    <source>
        <dbReference type="EMBL" id="JAP48222.1"/>
    </source>
</evidence>
<dbReference type="AlphaFoldDB" id="A0A0X3PJ02"/>
<evidence type="ECO:0000256" key="2">
    <source>
        <dbReference type="ARBA" id="ARBA00008012"/>
    </source>
</evidence>
<dbReference type="HAMAP" id="MF_00492">
    <property type="entry name" value="Transaldolase_1"/>
    <property type="match status" value="1"/>
</dbReference>
<evidence type="ECO:0000256" key="7">
    <source>
        <dbReference type="ARBA" id="ARBA00048810"/>
    </source>
</evidence>
<dbReference type="PROSITE" id="PS00958">
    <property type="entry name" value="TRANSALDOLASE_2"/>
    <property type="match status" value="1"/>
</dbReference>
<evidence type="ECO:0000256" key="1">
    <source>
        <dbReference type="ARBA" id="ARBA00004857"/>
    </source>
</evidence>
<dbReference type="PANTHER" id="PTHR10683:SF18">
    <property type="entry name" value="TRANSALDOLASE"/>
    <property type="match status" value="1"/>
</dbReference>
<dbReference type="PANTHER" id="PTHR10683">
    <property type="entry name" value="TRANSALDOLASE"/>
    <property type="match status" value="1"/>
</dbReference>